<evidence type="ECO:0000256" key="3">
    <source>
        <dbReference type="ARBA" id="ARBA00023295"/>
    </source>
</evidence>
<dbReference type="InterPro" id="IPR048395">
    <property type="entry name" value="Glyco_hydro_31_C"/>
</dbReference>
<keyword evidence="6" id="KW-0732">Signal</keyword>
<feature type="chain" id="PRO_5045101239" evidence="6">
    <location>
        <begin position="27"/>
        <end position="1024"/>
    </location>
</feature>
<dbReference type="CDD" id="cd14752">
    <property type="entry name" value="GH31_N"/>
    <property type="match status" value="1"/>
</dbReference>
<dbReference type="PROSITE" id="PS00129">
    <property type="entry name" value="GLYCOSYL_HYDROL_F31_1"/>
    <property type="match status" value="1"/>
</dbReference>
<feature type="domain" description="Glycoside hydrolase family 31 N-terminal" evidence="8">
    <location>
        <begin position="74"/>
        <end position="239"/>
    </location>
</feature>
<comment type="caution">
    <text evidence="11">The sequence shown here is derived from an EMBL/GenBank/DDBJ whole genome shotgun (WGS) entry which is preliminary data.</text>
</comment>
<feature type="region of interest" description="Disordered" evidence="5">
    <location>
        <begin position="845"/>
        <end position="991"/>
    </location>
</feature>
<feature type="compositionally biased region" description="Basic and acidic residues" evidence="5">
    <location>
        <begin position="944"/>
        <end position="954"/>
    </location>
</feature>
<feature type="domain" description="Glycosyl hydrolase family 31 C-terminal" evidence="10">
    <location>
        <begin position="618"/>
        <end position="705"/>
    </location>
</feature>
<dbReference type="Gene3D" id="3.20.20.80">
    <property type="entry name" value="Glycosidases"/>
    <property type="match status" value="1"/>
</dbReference>
<accession>A0ABV6LSV3</accession>
<keyword evidence="12" id="KW-1185">Reference proteome</keyword>
<feature type="compositionally biased region" description="Acidic residues" evidence="5">
    <location>
        <begin position="925"/>
        <end position="934"/>
    </location>
</feature>
<evidence type="ECO:0000259" key="7">
    <source>
        <dbReference type="Pfam" id="PF01055"/>
    </source>
</evidence>
<gene>
    <name evidence="11" type="ORF">ACFFGV_17550</name>
</gene>
<dbReference type="PANTHER" id="PTHR22762">
    <property type="entry name" value="ALPHA-GLUCOSIDASE"/>
    <property type="match status" value="1"/>
</dbReference>
<evidence type="ECO:0000256" key="1">
    <source>
        <dbReference type="ARBA" id="ARBA00007806"/>
    </source>
</evidence>
<keyword evidence="3 4" id="KW-0326">Glycosidase</keyword>
<dbReference type="Pfam" id="PF01055">
    <property type="entry name" value="Glyco_hydro_31_2nd"/>
    <property type="match status" value="1"/>
</dbReference>
<feature type="signal peptide" evidence="6">
    <location>
        <begin position="1"/>
        <end position="26"/>
    </location>
</feature>
<dbReference type="CDD" id="cd06604">
    <property type="entry name" value="GH31_glucosidase_II_MalA"/>
    <property type="match status" value="1"/>
</dbReference>
<reference evidence="11 12" key="1">
    <citation type="submission" date="2024-09" db="EMBL/GenBank/DDBJ databases">
        <authorList>
            <person name="Sun Q."/>
            <person name="Mori K."/>
        </authorList>
    </citation>
    <scope>NUCLEOTIDE SEQUENCE [LARGE SCALE GENOMIC DNA]</scope>
    <source>
        <strain evidence="11 12">NCAIM B.02529</strain>
    </source>
</reference>
<evidence type="ECO:0000256" key="2">
    <source>
        <dbReference type="ARBA" id="ARBA00022801"/>
    </source>
</evidence>
<dbReference type="Pfam" id="PF17137">
    <property type="entry name" value="DUF5110"/>
    <property type="match status" value="1"/>
</dbReference>
<dbReference type="Pfam" id="PF13802">
    <property type="entry name" value="Gal_mutarotas_2"/>
    <property type="match status" value="1"/>
</dbReference>
<feature type="compositionally biased region" description="Basic and acidic residues" evidence="5">
    <location>
        <begin position="972"/>
        <end position="991"/>
    </location>
</feature>
<dbReference type="Gene3D" id="2.60.40.1180">
    <property type="entry name" value="Golgi alpha-mannosidase II"/>
    <property type="match status" value="2"/>
</dbReference>
<sequence>MYKPSKRLSRLIATAAMAATIVSAQAPNVLAVTQPHPDEELNQDAVKQQLQVKGVEQVENGVKLELTTNKTAFIRLFSEDMAKVSILKEGEEENYFSEAVVKKDWDTPDFDFSEEGNVITLATEEITIKIKKEPFGIKFMDKEGNVINEDYMKNGSGYDGEKPYVYKKTTKDEAFYGFGEQAGLNLNQRGESIGMFNTDAYAYQPDTKYLYTAIPFFMGLKNDKAYGIFFDNTNRSYFEMATESDDYYHFYADDGSLNYYFMYGPDIQDVLDRYTELTGKMEKPAKWTLGLHQSKWEYSAEDIERVAETYREKEIPVDTMHFDIDYMKDYRVFTWNDKYGNEELHSNLDNMNFHKITINDPAVKKDPGYHMYDEGTENDYWAKNPDGSNFVGEVWPGDSMFPDFSQEEVREWWTGKHDILFDKGIDGVWNDMNEPAVFDGPYHTMPLDVTFGTGEDKRSHAEYHNLYGHDEAKATYDAWEEYKPNTRPFVLTRDMFAGSQRYAALWTGDNVSEWDHLQMSLPMNANIGLSGVPFVGNDIGGFAGRPDAEMFARWIEVGAFLPFSRIHYDSDSKSEVKQGQEPWSFGEEVEGISKKYIEMRYQLMPYLYNAFIDASENGTPVQQPLVYQFQEDEKTYNVSDQFMFGESLMIAPVVKQGQTERDVYLPEGETWVDYWTGKEFKGGQTIHTKAELDHLPIYMKKDSIVPTREVQQYTGEKPLENLVLDTYLKEEASYSFYEDDGATLDYKDGEYNKTDFHVERKGKHIEFTSEVEADDYDSDIQSYTLKLNGEKAPRKVQAAAKKYKQVTSVEEVKSTQETYFYDEANETLYVNVPVEEKHKVKVKFAGGYGHDEDDRDEDNDDRDEQDDREDEKEDREDEEQDREEEEDDRDEESDEDESSDEQQSGSSDEDNESSDKEQDGKDSDKDEESDEQENNDSTNQNNGNKEEDDHKEENDDRDEDKEEKEDQDASSDDNKEDGQHKDKFTEGKDRGDRFMMFRSRIQNFFVNFTAKSEGTTFNIFNFFK</sequence>
<feature type="domain" description="DUF5110" evidence="9">
    <location>
        <begin position="722"/>
        <end position="789"/>
    </location>
</feature>
<dbReference type="InterPro" id="IPR025887">
    <property type="entry name" value="Glyco_hydro_31_N_dom"/>
</dbReference>
<proteinExistence type="inferred from homology"/>
<evidence type="ECO:0000256" key="4">
    <source>
        <dbReference type="RuleBase" id="RU361185"/>
    </source>
</evidence>
<dbReference type="PANTHER" id="PTHR22762:SF166">
    <property type="entry name" value="ALPHA-GLUCOSIDASE"/>
    <property type="match status" value="1"/>
</dbReference>
<dbReference type="SUPFAM" id="SSF51011">
    <property type="entry name" value="Glycosyl hydrolase domain"/>
    <property type="match status" value="1"/>
</dbReference>
<feature type="compositionally biased region" description="Acidic residues" evidence="5">
    <location>
        <begin position="955"/>
        <end position="971"/>
    </location>
</feature>
<feature type="compositionally biased region" description="Acidic residues" evidence="5">
    <location>
        <begin position="851"/>
        <end position="900"/>
    </location>
</feature>
<dbReference type="Pfam" id="PF21365">
    <property type="entry name" value="Glyco_hydro_31_3rd"/>
    <property type="match status" value="1"/>
</dbReference>
<evidence type="ECO:0000313" key="11">
    <source>
        <dbReference type="EMBL" id="MFC0525392.1"/>
    </source>
</evidence>
<dbReference type="InterPro" id="IPR011013">
    <property type="entry name" value="Gal_mutarotase_sf_dom"/>
</dbReference>
<comment type="similarity">
    <text evidence="1 4">Belongs to the glycosyl hydrolase 31 family.</text>
</comment>
<dbReference type="SUPFAM" id="SSF74650">
    <property type="entry name" value="Galactose mutarotase-like"/>
    <property type="match status" value="1"/>
</dbReference>
<dbReference type="Gene3D" id="2.60.40.1760">
    <property type="entry name" value="glycosyl hydrolase (family 31)"/>
    <property type="match status" value="1"/>
</dbReference>
<feature type="domain" description="Glycoside hydrolase family 31 TIM barrel" evidence="7">
    <location>
        <begin position="284"/>
        <end position="609"/>
    </location>
</feature>
<dbReference type="Proteomes" id="UP001589836">
    <property type="component" value="Unassembled WGS sequence"/>
</dbReference>
<dbReference type="InterPro" id="IPR033403">
    <property type="entry name" value="DUF5110"/>
</dbReference>
<evidence type="ECO:0000313" key="12">
    <source>
        <dbReference type="Proteomes" id="UP001589836"/>
    </source>
</evidence>
<evidence type="ECO:0000259" key="10">
    <source>
        <dbReference type="Pfam" id="PF21365"/>
    </source>
</evidence>
<evidence type="ECO:0000256" key="6">
    <source>
        <dbReference type="SAM" id="SignalP"/>
    </source>
</evidence>
<organism evidence="11 12">
    <name type="scientific">Pontibacillus salicampi</name>
    <dbReference type="NCBI Taxonomy" id="1449801"/>
    <lineage>
        <taxon>Bacteria</taxon>
        <taxon>Bacillati</taxon>
        <taxon>Bacillota</taxon>
        <taxon>Bacilli</taxon>
        <taxon>Bacillales</taxon>
        <taxon>Bacillaceae</taxon>
        <taxon>Pontibacillus</taxon>
    </lineage>
</organism>
<dbReference type="InterPro" id="IPR013780">
    <property type="entry name" value="Glyco_hydro_b"/>
</dbReference>
<dbReference type="EMBL" id="JBHLTP010000013">
    <property type="protein sequence ID" value="MFC0525392.1"/>
    <property type="molecule type" value="Genomic_DNA"/>
</dbReference>
<dbReference type="InterPro" id="IPR030458">
    <property type="entry name" value="Glyco_hydro_31_AS"/>
</dbReference>
<dbReference type="SUPFAM" id="SSF51445">
    <property type="entry name" value="(Trans)glycosidases"/>
    <property type="match status" value="1"/>
</dbReference>
<evidence type="ECO:0000259" key="8">
    <source>
        <dbReference type="Pfam" id="PF13802"/>
    </source>
</evidence>
<evidence type="ECO:0000256" key="5">
    <source>
        <dbReference type="SAM" id="MobiDB-lite"/>
    </source>
</evidence>
<feature type="compositionally biased region" description="Basic and acidic residues" evidence="5">
    <location>
        <begin position="913"/>
        <end position="924"/>
    </location>
</feature>
<evidence type="ECO:0000259" key="9">
    <source>
        <dbReference type="Pfam" id="PF17137"/>
    </source>
</evidence>
<protein>
    <submittedName>
        <fullName evidence="11">TIM-barrel domain-containing protein</fullName>
    </submittedName>
</protein>
<keyword evidence="2 4" id="KW-0378">Hydrolase</keyword>
<dbReference type="RefSeq" id="WP_377350612.1">
    <property type="nucleotide sequence ID" value="NZ_JBHLTP010000013.1"/>
</dbReference>
<dbReference type="InterPro" id="IPR000322">
    <property type="entry name" value="Glyco_hydro_31_TIM"/>
</dbReference>
<dbReference type="InterPro" id="IPR017853">
    <property type="entry name" value="GH"/>
</dbReference>
<name>A0ABV6LSV3_9BACI</name>